<keyword evidence="3" id="KW-1185">Reference proteome</keyword>
<gene>
    <name evidence="2" type="ORF">TsFJ059_005489</name>
</gene>
<dbReference type="AlphaFoldDB" id="A0A9P8KXN2"/>
<feature type="region of interest" description="Disordered" evidence="1">
    <location>
        <begin position="56"/>
        <end position="91"/>
    </location>
</feature>
<proteinExistence type="predicted"/>
<comment type="caution">
    <text evidence="2">The sequence shown here is derived from an EMBL/GenBank/DDBJ whole genome shotgun (WGS) entry which is preliminary data.</text>
</comment>
<evidence type="ECO:0000313" key="2">
    <source>
        <dbReference type="EMBL" id="KAH0530919.1"/>
    </source>
</evidence>
<dbReference type="EMBL" id="JAIMJC010000002">
    <property type="protein sequence ID" value="KAH0530919.1"/>
    <property type="molecule type" value="Genomic_DNA"/>
</dbReference>
<dbReference type="Proteomes" id="UP000826573">
    <property type="component" value="Unassembled WGS sequence"/>
</dbReference>
<accession>A0A9P8KXN2</accession>
<evidence type="ECO:0000313" key="3">
    <source>
        <dbReference type="Proteomes" id="UP000826573"/>
    </source>
</evidence>
<protein>
    <submittedName>
        <fullName evidence="2">Uncharacterized protein</fullName>
    </submittedName>
</protein>
<organism evidence="2 3">
    <name type="scientific">Trichoderma semiorbis</name>
    <dbReference type="NCBI Taxonomy" id="1491008"/>
    <lineage>
        <taxon>Eukaryota</taxon>
        <taxon>Fungi</taxon>
        <taxon>Dikarya</taxon>
        <taxon>Ascomycota</taxon>
        <taxon>Pezizomycotina</taxon>
        <taxon>Sordariomycetes</taxon>
        <taxon>Hypocreomycetidae</taxon>
        <taxon>Hypocreales</taxon>
        <taxon>Hypocreaceae</taxon>
        <taxon>Trichoderma</taxon>
    </lineage>
</organism>
<evidence type="ECO:0000256" key="1">
    <source>
        <dbReference type="SAM" id="MobiDB-lite"/>
    </source>
</evidence>
<sequence>MSWDLRRVAAICGAAVGEPWEESDDEEYIDYYSEDETCSSVSEENNYPEVLRWREEAEGGIEIETDVEIETDDEMETDEDGQPGDDFEGLS</sequence>
<name>A0A9P8KXN2_9HYPO</name>
<reference evidence="2 3" key="1">
    <citation type="submission" date="2021-08" db="EMBL/GenBank/DDBJ databases">
        <title>The highly contiguous genome resource for Trichoderma semiorbis FJ059, a fungal antagonistic to plant pathogens.</title>
        <authorList>
            <person name="Liu T."/>
        </authorList>
    </citation>
    <scope>NUCLEOTIDE SEQUENCE [LARGE SCALE GENOMIC DNA]</scope>
    <source>
        <strain evidence="2 3">FJ059</strain>
    </source>
</reference>
<feature type="compositionally biased region" description="Acidic residues" evidence="1">
    <location>
        <begin position="58"/>
        <end position="91"/>
    </location>
</feature>